<keyword evidence="2" id="KW-1185">Reference proteome</keyword>
<sequence>MGPVAAEGTADVEARVWARAPAGTREFLLRGLAPGDLRTLLLAVARERAAAVRPADVLHRWRQDRFVRPAGTDPRALARVEARMWELLPAAFAGVELSPVVPLGTSSALAPIGQGRVVSTTRLGEVLSDSTNALAVEAAHRRRPQPPTAAVHLAASHRQLRAQVFGPGAGAHFRLFALVSSTRDAGSRRTEAQLLVEHVRYWQRVLADLLPAGTAQVRFTVFDDPALAERVEDAVLPAVGPGAGGAAAAVPLLAEPGRERGRGYYAGAAIRLTARGADGEVELGDGGGTTWTAQLLGDAKERCLVSCLATERLTDLVTAAGG</sequence>
<evidence type="ECO:0008006" key="3">
    <source>
        <dbReference type="Google" id="ProtNLM"/>
    </source>
</evidence>
<gene>
    <name evidence="1" type="ORF">GCM10023225_23060</name>
</gene>
<organism evidence="1 2">
    <name type="scientific">Kineococcus glutinatus</name>
    <dbReference type="NCBI Taxonomy" id="1070872"/>
    <lineage>
        <taxon>Bacteria</taxon>
        <taxon>Bacillati</taxon>
        <taxon>Actinomycetota</taxon>
        <taxon>Actinomycetes</taxon>
        <taxon>Kineosporiales</taxon>
        <taxon>Kineosporiaceae</taxon>
        <taxon>Kineococcus</taxon>
    </lineage>
</organism>
<evidence type="ECO:0000313" key="2">
    <source>
        <dbReference type="Proteomes" id="UP001501195"/>
    </source>
</evidence>
<protein>
    <recommendedName>
        <fullName evidence="3">Condensation domain-containing protein</fullName>
    </recommendedName>
</protein>
<proteinExistence type="predicted"/>
<name>A0ABP9HZZ3_9ACTN</name>
<reference evidence="2" key="1">
    <citation type="journal article" date="2019" name="Int. J. Syst. Evol. Microbiol.">
        <title>The Global Catalogue of Microorganisms (GCM) 10K type strain sequencing project: providing services to taxonomists for standard genome sequencing and annotation.</title>
        <authorList>
            <consortium name="The Broad Institute Genomics Platform"/>
            <consortium name="The Broad Institute Genome Sequencing Center for Infectious Disease"/>
            <person name="Wu L."/>
            <person name="Ma J."/>
        </authorList>
    </citation>
    <scope>NUCLEOTIDE SEQUENCE [LARGE SCALE GENOMIC DNA]</scope>
    <source>
        <strain evidence="2">JCM 18126</strain>
    </source>
</reference>
<dbReference type="EMBL" id="BAABIL010000343">
    <property type="protein sequence ID" value="GAA4982769.1"/>
    <property type="molecule type" value="Genomic_DNA"/>
</dbReference>
<comment type="caution">
    <text evidence="1">The sequence shown here is derived from an EMBL/GenBank/DDBJ whole genome shotgun (WGS) entry which is preliminary data.</text>
</comment>
<dbReference type="RefSeq" id="WP_345712705.1">
    <property type="nucleotide sequence ID" value="NZ_BAABIL010000343.1"/>
</dbReference>
<dbReference type="Proteomes" id="UP001501195">
    <property type="component" value="Unassembled WGS sequence"/>
</dbReference>
<accession>A0ABP9HZZ3</accession>
<evidence type="ECO:0000313" key="1">
    <source>
        <dbReference type="EMBL" id="GAA4982769.1"/>
    </source>
</evidence>